<dbReference type="InterPro" id="IPR044839">
    <property type="entry name" value="NDR1-like"/>
</dbReference>
<dbReference type="PANTHER" id="PTHR31234:SF69">
    <property type="entry name" value="EXPRESSED PROTEIN"/>
    <property type="match status" value="1"/>
</dbReference>
<dbReference type="Pfam" id="PF03168">
    <property type="entry name" value="LEA_2"/>
    <property type="match status" value="2"/>
</dbReference>
<gene>
    <name evidence="8" type="ORF">EZV62_004027</name>
</gene>
<evidence type="ECO:0000259" key="7">
    <source>
        <dbReference type="Pfam" id="PF03168"/>
    </source>
</evidence>
<reference evidence="9" key="1">
    <citation type="journal article" date="2019" name="Gigascience">
        <title>De novo genome assembly of the endangered Acer yangbiense, a plant species with extremely small populations endemic to Yunnan Province, China.</title>
        <authorList>
            <person name="Yang J."/>
            <person name="Wariss H.M."/>
            <person name="Tao L."/>
            <person name="Zhang R."/>
            <person name="Yun Q."/>
            <person name="Hollingsworth P."/>
            <person name="Dao Z."/>
            <person name="Luo G."/>
            <person name="Guo H."/>
            <person name="Ma Y."/>
            <person name="Sun W."/>
        </authorList>
    </citation>
    <scope>NUCLEOTIDE SEQUENCE [LARGE SCALE GENOMIC DNA]</scope>
    <source>
        <strain evidence="9">cv. Malutang</strain>
    </source>
</reference>
<dbReference type="Gene3D" id="2.60.40.1820">
    <property type="match status" value="2"/>
</dbReference>
<dbReference type="EMBL" id="VAHF01000002">
    <property type="protein sequence ID" value="TXG69092.1"/>
    <property type="molecule type" value="Genomic_DNA"/>
</dbReference>
<evidence type="ECO:0000313" key="9">
    <source>
        <dbReference type="Proteomes" id="UP000323000"/>
    </source>
</evidence>
<evidence type="ECO:0000256" key="3">
    <source>
        <dbReference type="ARBA" id="ARBA00022989"/>
    </source>
</evidence>
<feature type="transmembrane region" description="Helical" evidence="6">
    <location>
        <begin position="94"/>
        <end position="115"/>
    </location>
</feature>
<dbReference type="GO" id="GO:0098542">
    <property type="term" value="P:defense response to other organism"/>
    <property type="evidence" value="ECO:0007669"/>
    <property type="project" value="InterPro"/>
</dbReference>
<evidence type="ECO:0000313" key="8">
    <source>
        <dbReference type="EMBL" id="TXG69092.1"/>
    </source>
</evidence>
<keyword evidence="2 6" id="KW-0812">Transmembrane</keyword>
<feature type="domain" description="Late embryogenesis abundant protein LEA-2 subgroup" evidence="7">
    <location>
        <begin position="411"/>
        <end position="498"/>
    </location>
</feature>
<keyword evidence="9" id="KW-1185">Reference proteome</keyword>
<feature type="transmembrane region" description="Helical" evidence="6">
    <location>
        <begin position="359"/>
        <end position="378"/>
    </location>
</feature>
<name>A0A5C7IKH1_9ROSI</name>
<feature type="compositionally biased region" description="Polar residues" evidence="5">
    <location>
        <begin position="40"/>
        <end position="49"/>
    </location>
</feature>
<dbReference type="AlphaFoldDB" id="A0A5C7IKH1"/>
<evidence type="ECO:0000256" key="5">
    <source>
        <dbReference type="SAM" id="MobiDB-lite"/>
    </source>
</evidence>
<evidence type="ECO:0000256" key="1">
    <source>
        <dbReference type="ARBA" id="ARBA00004167"/>
    </source>
</evidence>
<proteinExistence type="predicted"/>
<dbReference type="SUPFAM" id="SSF117070">
    <property type="entry name" value="LEA14-like"/>
    <property type="match status" value="2"/>
</dbReference>
<dbReference type="PANTHER" id="PTHR31234">
    <property type="entry name" value="LATE EMBRYOGENESIS ABUNDANT (LEA) HYDROXYPROLINE-RICH GLYCOPROTEIN FAMILY"/>
    <property type="match status" value="1"/>
</dbReference>
<evidence type="ECO:0000256" key="2">
    <source>
        <dbReference type="ARBA" id="ARBA00022692"/>
    </source>
</evidence>
<dbReference type="Proteomes" id="UP000323000">
    <property type="component" value="Chromosome 2"/>
</dbReference>
<organism evidence="8 9">
    <name type="scientific">Acer yangbiense</name>
    <dbReference type="NCBI Taxonomy" id="1000413"/>
    <lineage>
        <taxon>Eukaryota</taxon>
        <taxon>Viridiplantae</taxon>
        <taxon>Streptophyta</taxon>
        <taxon>Embryophyta</taxon>
        <taxon>Tracheophyta</taxon>
        <taxon>Spermatophyta</taxon>
        <taxon>Magnoliopsida</taxon>
        <taxon>eudicotyledons</taxon>
        <taxon>Gunneridae</taxon>
        <taxon>Pentapetalae</taxon>
        <taxon>rosids</taxon>
        <taxon>malvids</taxon>
        <taxon>Sapindales</taxon>
        <taxon>Sapindaceae</taxon>
        <taxon>Hippocastanoideae</taxon>
        <taxon>Acereae</taxon>
        <taxon>Acer</taxon>
    </lineage>
</organism>
<protein>
    <recommendedName>
        <fullName evidence="7">Late embryogenesis abundant protein LEA-2 subgroup domain-containing protein</fullName>
    </recommendedName>
</protein>
<dbReference type="GO" id="GO:0016020">
    <property type="term" value="C:membrane"/>
    <property type="evidence" value="ECO:0007669"/>
    <property type="project" value="UniProtKB-SubCell"/>
</dbReference>
<keyword evidence="3 6" id="KW-1133">Transmembrane helix</keyword>
<comment type="caution">
    <text evidence="8">The sequence shown here is derived from an EMBL/GenBank/DDBJ whole genome shotgun (WGS) entry which is preliminary data.</text>
</comment>
<feature type="domain" description="Late embryogenesis abundant protein LEA-2 subgroup" evidence="7">
    <location>
        <begin position="148"/>
        <end position="242"/>
    </location>
</feature>
<evidence type="ECO:0000256" key="4">
    <source>
        <dbReference type="ARBA" id="ARBA00023136"/>
    </source>
</evidence>
<dbReference type="InterPro" id="IPR004864">
    <property type="entry name" value="LEA_2"/>
</dbReference>
<dbReference type="OrthoDB" id="1414122at2759"/>
<sequence length="508" mass="58475">MVFYLARKQTQYGATQQNTHLPNNIHTHHLLPQSFHHPHPTTSMISSKTNPPPPPPPPYHYHHYYTPIPPQPHDQNSIVLPYYHDPPEPKPRPVNWHVIIPVVILLLAAVVYILWPSDPHLKIERLRLTHVKIHTRVPVCIDITLNVTLKVQNVDVYSMDYKSLDVKVGYRGRKLGHVKSGKGHVRALGSSHVNAKIELECVKVFSDFVFFIEDLARGTVPFETVTEVHGHLGLFFFRFYFETKLSCEVLVNKDSQTIIRQHCHRKMVFNLARKQTQYGATQQNTHLPNNIHTHHLLPQSFHHPHPTTSMISSKTNPPPPPYHYHHYYTPIPPQPHDQNSILLPYYHDPPEPKPRPVNWHVIITVIILLLAALVYILWPSGPHLKIERLRLTHVKIHTRVPVCIDITLNVTLKVQNVDAYSMDYKSLDVSVGYRGRKLGHVKSGRGHVRALGSSHVNAKIELECVKVFSDFVFFLEDLARGTVPFDTVTQLTGRLGLFFLRFSFESWE</sequence>
<feature type="region of interest" description="Disordered" evidence="5">
    <location>
        <begin position="36"/>
        <end position="55"/>
    </location>
</feature>
<accession>A0A5C7IKH1</accession>
<evidence type="ECO:0000256" key="6">
    <source>
        <dbReference type="SAM" id="Phobius"/>
    </source>
</evidence>
<keyword evidence="4 6" id="KW-0472">Membrane</keyword>
<comment type="subcellular location">
    <subcellularLocation>
        <location evidence="1">Membrane</location>
        <topology evidence="1">Single-pass membrane protein</topology>
    </subcellularLocation>
</comment>